<protein>
    <submittedName>
        <fullName evidence="2">Uncharacterized protein</fullName>
    </submittedName>
</protein>
<feature type="compositionally biased region" description="Low complexity" evidence="1">
    <location>
        <begin position="1254"/>
        <end position="1265"/>
    </location>
</feature>
<feature type="region of interest" description="Disordered" evidence="1">
    <location>
        <begin position="701"/>
        <end position="778"/>
    </location>
</feature>
<gene>
    <name evidence="2" type="ORF">CSSPJE1EN1_LOCUS7200</name>
</gene>
<feature type="compositionally biased region" description="Polar residues" evidence="1">
    <location>
        <begin position="864"/>
        <end position="886"/>
    </location>
</feature>
<feature type="compositionally biased region" description="Basic and acidic residues" evidence="1">
    <location>
        <begin position="831"/>
        <end position="855"/>
    </location>
</feature>
<keyword evidence="3" id="KW-1185">Reference proteome</keyword>
<feature type="region of interest" description="Disordered" evidence="1">
    <location>
        <begin position="620"/>
        <end position="647"/>
    </location>
</feature>
<feature type="compositionally biased region" description="Polar residues" evidence="1">
    <location>
        <begin position="122"/>
        <end position="133"/>
    </location>
</feature>
<reference evidence="2" key="1">
    <citation type="submission" date="2024-02" db="EMBL/GenBank/DDBJ databases">
        <authorList>
            <consortium name="ELIXIR-Norway"/>
            <consortium name="Elixir Norway"/>
        </authorList>
    </citation>
    <scope>NUCLEOTIDE SEQUENCE</scope>
</reference>
<feature type="region of interest" description="Disordered" evidence="1">
    <location>
        <begin position="1254"/>
        <end position="1280"/>
    </location>
</feature>
<feature type="compositionally biased region" description="Basic and acidic residues" evidence="1">
    <location>
        <begin position="767"/>
        <end position="778"/>
    </location>
</feature>
<accession>A0ABP0W5K0</accession>
<dbReference type="Proteomes" id="UP001497444">
    <property type="component" value="Chromosome 14"/>
</dbReference>
<evidence type="ECO:0000256" key="1">
    <source>
        <dbReference type="SAM" id="MobiDB-lite"/>
    </source>
</evidence>
<feature type="region of interest" description="Disordered" evidence="1">
    <location>
        <begin position="122"/>
        <end position="145"/>
    </location>
</feature>
<feature type="compositionally biased region" description="Polar residues" evidence="1">
    <location>
        <begin position="1320"/>
        <end position="1334"/>
    </location>
</feature>
<feature type="compositionally biased region" description="Basic residues" evidence="1">
    <location>
        <begin position="571"/>
        <end position="583"/>
    </location>
</feature>
<feature type="compositionally biased region" description="Polar residues" evidence="1">
    <location>
        <begin position="504"/>
        <end position="533"/>
    </location>
</feature>
<feature type="compositionally biased region" description="Polar residues" evidence="1">
    <location>
        <begin position="942"/>
        <end position="966"/>
    </location>
</feature>
<feature type="region of interest" description="Disordered" evidence="1">
    <location>
        <begin position="1317"/>
        <end position="1339"/>
    </location>
</feature>
<feature type="region of interest" description="Disordered" evidence="1">
    <location>
        <begin position="561"/>
        <end position="589"/>
    </location>
</feature>
<sequence>MKPDVALDYVIFQLTPPARTRCELLVARGKETEKLASGLLKPFLSHLKAAEEQILKGADCIKLQPPPGYAGDQGGASLQKAAWFTKGTIERFVRFVSTPEVLEHVSTVETELTQLEETISMQANESSQVTRNSLDGGDNPITDDSSKRRLLRAMDARKMLLQKEQGLAFARASAAGFDMQHMERLLVFCDCFGATRLRDACVKYMAICKKSKEAGLWIDEMEFAGPEATGPHHMSASSDIRYREADMWSDVQSTVGNLQVDEVGDMVSVRSHRTHHGESTRGFSSLDMHHKQGHSDVPNSAMSPTRVRDVNGEYRSHRSIQAVGDYVAQGQEFAGRAYTEDSSLISNSGSGWPPLQSSHALATRYAADHTSEPGINLDAVRHGVRSHRPRRVWGPPPPHFLAKQDHLGLQSTGGPTAFERNNDGDFVTCTTHTMATNSQIVQDTKQGGYPDGNSSLLPKYSEGLPSWATLQEEHWQPSASYGVGAGHGSPHVQDGGPGTGHAQVVSQTGQSQSNQHSLPPFGQQEQKATGNTGAASSASAVNHVVHSGLLTDHDIQSGVEQKFIEQVPSRRLPRRATSPRRRSPSPIRRVQVAHPSLRRSGVMMKHINYLNSTPNLERIHAKESESSESLAETDESDSAPEYEDDSLPMQVVQQTYSKPTAEGQDQELTIATFSHASENSESLTSHDFFCVFPGALHLNSGRTSDQKEHELPSTFQDRSTGGSLPSPDQNTGRESWGWNAPTEYGIQPSGESEDQNSAKEFQSMSPKESKGRFYEQYREKRDAKLREELGSKKAEREAKLKSMQEILERRKAEMAARSGRLSEKYAVLGTEKGDVLIKSKSQKDEEEVKRVEELSVQRQKRITARSSPTPVDSVSAGSTPRSSSKHPLTTPSLLAPLAPAPVSAAPSKSSTLGKQSPPEKGANGTIRSTVASPSPSSAPKMTRTSQRRPQSTKQPNTSENPLSRSVPSLAELRKENKKPSLVRTSTYTDRALPGNNKMSNTVIRSSTVPLEANGSRPTVRASTTDDKKRHTNTRKSIGVVSESPKEGPASTPLKVSKTPAIDQKPANKVNKRLSLTGAPASDSKPFLRKGRGIGPGDAAKIRRSKVASVPDEVFAAVEETEEVREVGQATGLMQVPHDHTGAGDMEEDQCVSTSVAMSVADLPICEASEPSESVNSESVAPTMDIQPSNLQPMPCDLSSIPVSLPQVEPFMTPQILILSSPDRDASLQHLSIEVPSAVVSDSFSIDDTAIAIASRSPSGSPASQSYPQIQQSRSPDTVQTNTNCLRKKWATSQVSAPPITMKESPRGLKRLLKFGRKKTSASTATEWPSISSPSEADEDAGVVSSERGVWSEDSHVTHIGVKSSASRIHPLSNTHSWLDAVPFVRSSIPTPPPNFKLREDHLSGGSRLKAPRSFFSLSSFRGKSK</sequence>
<evidence type="ECO:0000313" key="3">
    <source>
        <dbReference type="Proteomes" id="UP001497444"/>
    </source>
</evidence>
<feature type="region of interest" description="Disordered" evidence="1">
    <location>
        <begin position="478"/>
        <end position="538"/>
    </location>
</feature>
<evidence type="ECO:0000313" key="2">
    <source>
        <dbReference type="EMBL" id="CAK9261722.1"/>
    </source>
</evidence>
<name>A0ABP0W5K0_9BRYO</name>
<feature type="region of interest" description="Disordered" evidence="1">
    <location>
        <begin position="271"/>
        <end position="305"/>
    </location>
</feature>
<dbReference type="PANTHER" id="PTHR31008:SF2">
    <property type="entry name" value="COP1-INTERACTING PROTEIN-LIKE PROTEIN"/>
    <property type="match status" value="1"/>
</dbReference>
<feature type="compositionally biased region" description="Polar residues" evidence="1">
    <location>
        <begin position="996"/>
        <end position="1008"/>
    </location>
</feature>
<feature type="compositionally biased region" description="Polar residues" evidence="1">
    <location>
        <begin position="1266"/>
        <end position="1280"/>
    </location>
</feature>
<feature type="compositionally biased region" description="Acidic residues" evidence="1">
    <location>
        <begin position="631"/>
        <end position="646"/>
    </location>
</feature>
<organism evidence="2 3">
    <name type="scientific">Sphagnum jensenii</name>
    <dbReference type="NCBI Taxonomy" id="128206"/>
    <lineage>
        <taxon>Eukaryota</taxon>
        <taxon>Viridiplantae</taxon>
        <taxon>Streptophyta</taxon>
        <taxon>Embryophyta</taxon>
        <taxon>Bryophyta</taxon>
        <taxon>Sphagnophytina</taxon>
        <taxon>Sphagnopsida</taxon>
        <taxon>Sphagnales</taxon>
        <taxon>Sphagnaceae</taxon>
        <taxon>Sphagnum</taxon>
    </lineage>
</organism>
<dbReference type="PANTHER" id="PTHR31008">
    <property type="entry name" value="COP1-INTERACTING PROTEIN-RELATED"/>
    <property type="match status" value="1"/>
</dbReference>
<dbReference type="EMBL" id="OZ020109">
    <property type="protein sequence ID" value="CAK9261722.1"/>
    <property type="molecule type" value="Genomic_DNA"/>
</dbReference>
<proteinExistence type="predicted"/>
<feature type="compositionally biased region" description="Low complexity" evidence="1">
    <location>
        <begin position="887"/>
        <end position="911"/>
    </location>
</feature>
<feature type="region of interest" description="Disordered" evidence="1">
    <location>
        <begin position="811"/>
        <end position="1095"/>
    </location>
</feature>
<feature type="compositionally biased region" description="Polar residues" evidence="1">
    <location>
        <begin position="713"/>
        <end position="733"/>
    </location>
</feature>